<evidence type="ECO:0000256" key="1">
    <source>
        <dbReference type="SAM" id="MobiDB-lite"/>
    </source>
</evidence>
<sequence length="168" mass="19274">MPNAIDVTGDRYGRLVALRRGPNKGRRTTWACLCDCGNEHNVDLDSLRHGLTKSCGCLHSEAARKMITRNRPPEGARFSHGMSDSPEYSSWCAMKKRCLNPNSIRYERWGGRGIKICPQWLSSFETFYADMGDRPSPAHSLDRRDNDGNYEPRNCRWATHKEQRNNRS</sequence>
<proteinExistence type="predicted"/>
<dbReference type="AlphaFoldDB" id="A0A0F9DRP3"/>
<dbReference type="EMBL" id="LAZR01027830">
    <property type="protein sequence ID" value="KKL64473.1"/>
    <property type="molecule type" value="Genomic_DNA"/>
</dbReference>
<feature type="region of interest" description="Disordered" evidence="1">
    <location>
        <begin position="135"/>
        <end position="168"/>
    </location>
</feature>
<gene>
    <name evidence="2" type="ORF">LCGC14_2164690</name>
</gene>
<feature type="compositionally biased region" description="Basic and acidic residues" evidence="1">
    <location>
        <begin position="159"/>
        <end position="168"/>
    </location>
</feature>
<evidence type="ECO:0000313" key="2">
    <source>
        <dbReference type="EMBL" id="KKL64473.1"/>
    </source>
</evidence>
<accession>A0A0F9DRP3</accession>
<comment type="caution">
    <text evidence="2">The sequence shown here is derived from an EMBL/GenBank/DDBJ whole genome shotgun (WGS) entry which is preliminary data.</text>
</comment>
<organism evidence="2">
    <name type="scientific">marine sediment metagenome</name>
    <dbReference type="NCBI Taxonomy" id="412755"/>
    <lineage>
        <taxon>unclassified sequences</taxon>
        <taxon>metagenomes</taxon>
        <taxon>ecological metagenomes</taxon>
    </lineage>
</organism>
<protein>
    <recommendedName>
        <fullName evidence="3">AP2/ERF domain-containing protein</fullName>
    </recommendedName>
</protein>
<evidence type="ECO:0008006" key="3">
    <source>
        <dbReference type="Google" id="ProtNLM"/>
    </source>
</evidence>
<name>A0A0F9DRP3_9ZZZZ</name>
<reference evidence="2" key="1">
    <citation type="journal article" date="2015" name="Nature">
        <title>Complex archaea that bridge the gap between prokaryotes and eukaryotes.</title>
        <authorList>
            <person name="Spang A."/>
            <person name="Saw J.H."/>
            <person name="Jorgensen S.L."/>
            <person name="Zaremba-Niedzwiedzka K."/>
            <person name="Martijn J."/>
            <person name="Lind A.E."/>
            <person name="van Eijk R."/>
            <person name="Schleper C."/>
            <person name="Guy L."/>
            <person name="Ettema T.J."/>
        </authorList>
    </citation>
    <scope>NUCLEOTIDE SEQUENCE</scope>
</reference>